<dbReference type="PANTHER" id="PTHR45649">
    <property type="entry name" value="AMINO-ACID PERMEASE BAT1"/>
    <property type="match status" value="1"/>
</dbReference>
<dbReference type="GO" id="GO:0022857">
    <property type="term" value="F:transmembrane transporter activity"/>
    <property type="evidence" value="ECO:0007669"/>
    <property type="project" value="InterPro"/>
</dbReference>
<sequence>MSDTEKTSIKEIEHGQPPLNADEALLQSLGYKQDLSRSISAFSNFAIAFSCCSVLSGLTPMWGDAMSDAGSLGVIWGWVITGTFTLIVALSLAEICSAYPTTGGLYFWVSRLATSKWVPLACWVTGWCNWIGLCFGITSVDLGLSQFIAGVVSVWNPDVNLSVYAQYGIYVGILIVHGILNSVAVSWNGVMNQAAFYANMLGIAFIVIVGLAITKPLATGEFVFTQFYNGSGFSSNGFAFLLVILQSQYTLSGYDSAAHMSEETKNSQSGSPFGILVSVAANAVSGLVFLIAVSFMVTDYERQILSENAIQPQMVQVFYDGVGGAWTMVFLVFVMLSIFFCGSALTLGSSRMVYAFARDGAMPFSKHLHSLNKKTNSPVVAVWFNILVAAIVGVLYMINSTAYEAIVSVNTIGSQMSYLVPILLRVTASRTKFKPGPFSLGRFSVVTGWIASAWLIFTCALFITPTTAPVTPDTMNYAVVPFAAIMIFSMGYYFIWGRKWFTGPVRMVDGKEVILDDESI</sequence>
<evidence type="ECO:0000256" key="6">
    <source>
        <dbReference type="SAM" id="Phobius"/>
    </source>
</evidence>
<proteinExistence type="predicted"/>
<evidence type="ECO:0000256" key="4">
    <source>
        <dbReference type="ARBA" id="ARBA00022989"/>
    </source>
</evidence>
<keyword evidence="5 6" id="KW-0472">Membrane</keyword>
<name>A0A1X0QW42_RHIZD</name>
<feature type="transmembrane region" description="Helical" evidence="6">
    <location>
        <begin position="379"/>
        <end position="399"/>
    </location>
</feature>
<evidence type="ECO:0000256" key="1">
    <source>
        <dbReference type="ARBA" id="ARBA00004141"/>
    </source>
</evidence>
<reference evidence="7" key="1">
    <citation type="journal article" date="2016" name="Proc. Natl. Acad. Sci. U.S.A.">
        <title>Lipid metabolic changes in an early divergent fungus govern the establishment of a mutualistic symbiosis with endobacteria.</title>
        <authorList>
            <person name="Lastovetsky O.A."/>
            <person name="Gaspar M.L."/>
            <person name="Mondo S.J."/>
            <person name="LaButti K.M."/>
            <person name="Sandor L."/>
            <person name="Grigoriev I.V."/>
            <person name="Henry S.A."/>
            <person name="Pawlowska T.E."/>
        </authorList>
    </citation>
    <scope>NUCLEOTIDE SEQUENCE [LARGE SCALE GENOMIC DNA]</scope>
    <source>
        <strain evidence="7">ATCC 52814</strain>
    </source>
</reference>
<feature type="transmembrane region" description="Helical" evidence="6">
    <location>
        <begin position="41"/>
        <end position="63"/>
    </location>
</feature>
<keyword evidence="4 6" id="KW-1133">Transmembrane helix</keyword>
<feature type="transmembrane region" description="Helical" evidence="6">
    <location>
        <begin position="75"/>
        <end position="99"/>
    </location>
</feature>
<dbReference type="AlphaFoldDB" id="A0A1X0QW42"/>
<organism evidence="7">
    <name type="scientific">Rhizopus microsporus var. microsporus</name>
    <dbReference type="NCBI Taxonomy" id="86635"/>
    <lineage>
        <taxon>Eukaryota</taxon>
        <taxon>Fungi</taxon>
        <taxon>Fungi incertae sedis</taxon>
        <taxon>Mucoromycota</taxon>
        <taxon>Mucoromycotina</taxon>
        <taxon>Mucoromycetes</taxon>
        <taxon>Mucorales</taxon>
        <taxon>Mucorineae</taxon>
        <taxon>Rhizopodaceae</taxon>
        <taxon>Rhizopus</taxon>
    </lineage>
</organism>
<feature type="transmembrane region" description="Helical" evidence="6">
    <location>
        <begin position="194"/>
        <end position="213"/>
    </location>
</feature>
<keyword evidence="2" id="KW-0813">Transport</keyword>
<comment type="subcellular location">
    <subcellularLocation>
        <location evidence="1">Membrane</location>
        <topology evidence="1">Multi-pass membrane protein</topology>
    </subcellularLocation>
</comment>
<dbReference type="Pfam" id="PF13520">
    <property type="entry name" value="AA_permease_2"/>
    <property type="match status" value="1"/>
</dbReference>
<dbReference type="PIRSF" id="PIRSF006060">
    <property type="entry name" value="AA_transporter"/>
    <property type="match status" value="1"/>
</dbReference>
<feature type="transmembrane region" description="Helical" evidence="6">
    <location>
        <begin position="164"/>
        <end position="187"/>
    </location>
</feature>
<feature type="transmembrane region" description="Helical" evidence="6">
    <location>
        <begin position="273"/>
        <end position="297"/>
    </location>
</feature>
<feature type="transmembrane region" description="Helical" evidence="6">
    <location>
        <begin position="325"/>
        <end position="348"/>
    </location>
</feature>
<evidence type="ECO:0000256" key="2">
    <source>
        <dbReference type="ARBA" id="ARBA00022448"/>
    </source>
</evidence>
<feature type="transmembrane region" description="Helical" evidence="6">
    <location>
        <begin position="120"/>
        <end position="144"/>
    </location>
</feature>
<dbReference type="Proteomes" id="UP000242414">
    <property type="component" value="Unassembled WGS sequence"/>
</dbReference>
<evidence type="ECO:0000256" key="3">
    <source>
        <dbReference type="ARBA" id="ARBA00022692"/>
    </source>
</evidence>
<dbReference type="OrthoDB" id="10054429at2759"/>
<dbReference type="VEuPathDB" id="FungiDB:BCV72DRAFT_307744"/>
<evidence type="ECO:0000313" key="7">
    <source>
        <dbReference type="EMBL" id="ORE03959.1"/>
    </source>
</evidence>
<dbReference type="PANTHER" id="PTHR45649:SF26">
    <property type="entry name" value="OS04G0435100 PROTEIN"/>
    <property type="match status" value="1"/>
</dbReference>
<protein>
    <submittedName>
        <fullName evidence="7">Amino acid transporter</fullName>
    </submittedName>
</protein>
<gene>
    <name evidence="7" type="ORF">BCV72DRAFT_307744</name>
</gene>
<dbReference type="EMBL" id="KV921985">
    <property type="protein sequence ID" value="ORE03959.1"/>
    <property type="molecule type" value="Genomic_DNA"/>
</dbReference>
<dbReference type="InterPro" id="IPR002293">
    <property type="entry name" value="AA/rel_permease1"/>
</dbReference>
<feature type="transmembrane region" description="Helical" evidence="6">
    <location>
        <begin position="475"/>
        <end position="496"/>
    </location>
</feature>
<accession>A0A1X0QW42</accession>
<keyword evidence="3 6" id="KW-0812">Transmembrane</keyword>
<feature type="transmembrane region" description="Helical" evidence="6">
    <location>
        <begin position="405"/>
        <end position="428"/>
    </location>
</feature>
<feature type="transmembrane region" description="Helical" evidence="6">
    <location>
        <begin position="440"/>
        <end position="463"/>
    </location>
</feature>
<dbReference type="GO" id="GO:0016020">
    <property type="term" value="C:membrane"/>
    <property type="evidence" value="ECO:0007669"/>
    <property type="project" value="UniProtKB-SubCell"/>
</dbReference>
<feature type="transmembrane region" description="Helical" evidence="6">
    <location>
        <begin position="233"/>
        <end position="252"/>
    </location>
</feature>
<dbReference type="Gene3D" id="1.20.1740.10">
    <property type="entry name" value="Amino acid/polyamine transporter I"/>
    <property type="match status" value="1"/>
</dbReference>
<evidence type="ECO:0000256" key="5">
    <source>
        <dbReference type="ARBA" id="ARBA00023136"/>
    </source>
</evidence>